<comment type="caution">
    <text evidence="1">The sequence shown here is derived from an EMBL/GenBank/DDBJ whole genome shotgun (WGS) entry which is preliminary data.</text>
</comment>
<accession>A0A138AW76</accession>
<dbReference type="AlphaFoldDB" id="A0A138AW76"/>
<dbReference type="Proteomes" id="UP000070258">
    <property type="component" value="Unassembled WGS sequence"/>
</dbReference>
<organism evidence="1 2">
    <name type="scientific">Tsukamurella pseudospumae</name>
    <dbReference type="NCBI Taxonomy" id="239498"/>
    <lineage>
        <taxon>Bacteria</taxon>
        <taxon>Bacillati</taxon>
        <taxon>Actinomycetota</taxon>
        <taxon>Actinomycetes</taxon>
        <taxon>Mycobacteriales</taxon>
        <taxon>Tsukamurellaceae</taxon>
        <taxon>Tsukamurella</taxon>
    </lineage>
</organism>
<sequence length="159" mass="17834">MLMDRSSAVLDTANEAVGRVNGSYSWSVDAAPAEYVHAVNAHATLAMRISALSLVTDELSEPADALYEAFEPALTYLHAQIRERERSGEGFPFDLRDLEFRMMRVAACSGGFTVAARRLIRETGMPKRRVRESIVQLSRVRWGHARAWVRRVRSGVRIS</sequence>
<protein>
    <submittedName>
        <fullName evidence="1">Uncharacterized protein</fullName>
    </submittedName>
</protein>
<proteinExistence type="predicted"/>
<dbReference type="EMBL" id="LSRF01000001">
    <property type="protein sequence ID" value="KXP14690.1"/>
    <property type="molecule type" value="Genomic_DNA"/>
</dbReference>
<evidence type="ECO:0000313" key="2">
    <source>
        <dbReference type="Proteomes" id="UP000070258"/>
    </source>
</evidence>
<evidence type="ECO:0000313" key="1">
    <source>
        <dbReference type="EMBL" id="KXP14690.1"/>
    </source>
</evidence>
<gene>
    <name evidence="1" type="ORF">AXK60_02030</name>
</gene>
<name>A0A138AW76_9ACTN</name>
<reference evidence="2" key="1">
    <citation type="submission" date="2016-02" db="EMBL/GenBank/DDBJ databases">
        <authorList>
            <person name="Wen L."/>
            <person name="He K."/>
            <person name="Yang H."/>
        </authorList>
    </citation>
    <scope>NUCLEOTIDE SEQUENCE [LARGE SCALE GENOMIC DNA]</scope>
    <source>
        <strain evidence="2">JCM 15929</strain>
    </source>
</reference>